<sequence>RFKGDMNRLQCVDPYTQRNEIYQKKVPKAIQCVAFIHLWSLLSCIVSLSAADIGCSTTDDVSLSCIGINSTDDIPLHSSNVNKLIIRESFDLFFDELLERINISFIGLESLSIQKSGVSQVIVNETNELSFTSSLKKLDLSNNQLVDFEWGSLTQLEVLNLSSNLLKKLNPSVFEDMTNLKELHIAHNLLDKSLISDTFFKLSKSLTLLNISG</sequence>
<dbReference type="InterPro" id="IPR001611">
    <property type="entry name" value="Leu-rich_rpt"/>
</dbReference>
<evidence type="ECO:0000256" key="1">
    <source>
        <dbReference type="ARBA" id="ARBA00022614"/>
    </source>
</evidence>
<evidence type="ECO:0000313" key="3">
    <source>
        <dbReference type="EMBL" id="CDW20745.1"/>
    </source>
</evidence>
<dbReference type="PANTHER" id="PTHR24366:SF96">
    <property type="entry name" value="LEUCINE RICH REPEAT CONTAINING 53"/>
    <property type="match status" value="1"/>
</dbReference>
<dbReference type="PROSITE" id="PS51450">
    <property type="entry name" value="LRR"/>
    <property type="match status" value="1"/>
</dbReference>
<reference evidence="3" key="1">
    <citation type="submission" date="2014-05" db="EMBL/GenBank/DDBJ databases">
        <authorList>
            <person name="Chronopoulou M."/>
        </authorList>
    </citation>
    <scope>NUCLEOTIDE SEQUENCE</scope>
    <source>
        <tissue evidence="3">Whole organism</tissue>
    </source>
</reference>
<dbReference type="SUPFAM" id="SSF52058">
    <property type="entry name" value="L domain-like"/>
    <property type="match status" value="1"/>
</dbReference>
<proteinExistence type="predicted"/>
<accession>A0A0K2T4K6</accession>
<dbReference type="SMART" id="SM00369">
    <property type="entry name" value="LRR_TYP"/>
    <property type="match status" value="2"/>
</dbReference>
<keyword evidence="2" id="KW-0677">Repeat</keyword>
<protein>
    <submittedName>
        <fullName evidence="3">Uncharacterized protein</fullName>
    </submittedName>
</protein>
<dbReference type="AlphaFoldDB" id="A0A0K2T4K6"/>
<dbReference type="Pfam" id="PF13855">
    <property type="entry name" value="LRR_8"/>
    <property type="match status" value="1"/>
</dbReference>
<dbReference type="Gene3D" id="3.80.10.10">
    <property type="entry name" value="Ribonuclease Inhibitor"/>
    <property type="match status" value="1"/>
</dbReference>
<dbReference type="PRINTS" id="PR00019">
    <property type="entry name" value="LEURICHRPT"/>
</dbReference>
<dbReference type="InterPro" id="IPR003591">
    <property type="entry name" value="Leu-rich_rpt_typical-subtyp"/>
</dbReference>
<dbReference type="PANTHER" id="PTHR24366">
    <property type="entry name" value="IG(IMMUNOGLOBULIN) AND LRR(LEUCINE RICH REPEAT) DOMAINS"/>
    <property type="match status" value="1"/>
</dbReference>
<dbReference type="InterPro" id="IPR032675">
    <property type="entry name" value="LRR_dom_sf"/>
</dbReference>
<evidence type="ECO:0000256" key="2">
    <source>
        <dbReference type="ARBA" id="ARBA00022737"/>
    </source>
</evidence>
<keyword evidence="1" id="KW-0433">Leucine-rich repeat</keyword>
<dbReference type="OrthoDB" id="6343311at2759"/>
<dbReference type="EMBL" id="HACA01003384">
    <property type="protein sequence ID" value="CDW20745.1"/>
    <property type="molecule type" value="Transcribed_RNA"/>
</dbReference>
<name>A0A0K2T4K6_LEPSM</name>
<organism evidence="3">
    <name type="scientific">Lepeophtheirus salmonis</name>
    <name type="common">Salmon louse</name>
    <name type="synonym">Caligus salmonis</name>
    <dbReference type="NCBI Taxonomy" id="72036"/>
    <lineage>
        <taxon>Eukaryota</taxon>
        <taxon>Metazoa</taxon>
        <taxon>Ecdysozoa</taxon>
        <taxon>Arthropoda</taxon>
        <taxon>Crustacea</taxon>
        <taxon>Multicrustacea</taxon>
        <taxon>Hexanauplia</taxon>
        <taxon>Copepoda</taxon>
        <taxon>Siphonostomatoida</taxon>
        <taxon>Caligidae</taxon>
        <taxon>Lepeophtheirus</taxon>
    </lineage>
</organism>
<feature type="non-terminal residue" evidence="3">
    <location>
        <position position="1"/>
    </location>
</feature>
<feature type="non-terminal residue" evidence="3">
    <location>
        <position position="213"/>
    </location>
</feature>